<accession>A0A5E6XNE6</accession>
<dbReference type="PROSITE" id="PS50931">
    <property type="entry name" value="HTH_LYSR"/>
    <property type="match status" value="1"/>
</dbReference>
<dbReference type="GO" id="GO:0006351">
    <property type="term" value="P:DNA-templated transcription"/>
    <property type="evidence" value="ECO:0007669"/>
    <property type="project" value="TreeGrafter"/>
</dbReference>
<proteinExistence type="inferred from homology"/>
<dbReference type="GO" id="GO:0043565">
    <property type="term" value="F:sequence-specific DNA binding"/>
    <property type="evidence" value="ECO:0007669"/>
    <property type="project" value="TreeGrafter"/>
</dbReference>
<dbReference type="CDD" id="cd08477">
    <property type="entry name" value="PBP2_CrgA_like_8"/>
    <property type="match status" value="1"/>
</dbReference>
<dbReference type="SUPFAM" id="SSF53850">
    <property type="entry name" value="Periplasmic binding protein-like II"/>
    <property type="match status" value="1"/>
</dbReference>
<evidence type="ECO:0000256" key="4">
    <source>
        <dbReference type="ARBA" id="ARBA00023163"/>
    </source>
</evidence>
<dbReference type="PANTHER" id="PTHR30537:SF5">
    <property type="entry name" value="HTH-TYPE TRANSCRIPTIONAL ACTIVATOR TTDR-RELATED"/>
    <property type="match status" value="1"/>
</dbReference>
<dbReference type="Gene3D" id="1.10.10.10">
    <property type="entry name" value="Winged helix-like DNA-binding domain superfamily/Winged helix DNA-binding domain"/>
    <property type="match status" value="1"/>
</dbReference>
<dbReference type="EMBL" id="CABVGY010000046">
    <property type="protein sequence ID" value="VVN42237.1"/>
    <property type="molecule type" value="Genomic_DNA"/>
</dbReference>
<comment type="similarity">
    <text evidence="1">Belongs to the LysR transcriptional regulatory family.</text>
</comment>
<dbReference type="OrthoDB" id="9786526at2"/>
<organism evidence="6 7">
    <name type="scientific">Pseudomonas fluorescens</name>
    <dbReference type="NCBI Taxonomy" id="294"/>
    <lineage>
        <taxon>Bacteria</taxon>
        <taxon>Pseudomonadati</taxon>
        <taxon>Pseudomonadota</taxon>
        <taxon>Gammaproteobacteria</taxon>
        <taxon>Pseudomonadales</taxon>
        <taxon>Pseudomonadaceae</taxon>
        <taxon>Pseudomonas</taxon>
    </lineage>
</organism>
<dbReference type="GO" id="GO:0003700">
    <property type="term" value="F:DNA-binding transcription factor activity"/>
    <property type="evidence" value="ECO:0007669"/>
    <property type="project" value="InterPro"/>
</dbReference>
<dbReference type="InterPro" id="IPR000847">
    <property type="entry name" value="LysR_HTH_N"/>
</dbReference>
<evidence type="ECO:0000256" key="1">
    <source>
        <dbReference type="ARBA" id="ARBA00009437"/>
    </source>
</evidence>
<dbReference type="Proteomes" id="UP000326729">
    <property type="component" value="Unassembled WGS sequence"/>
</dbReference>
<dbReference type="FunFam" id="1.10.10.10:FF:000001">
    <property type="entry name" value="LysR family transcriptional regulator"/>
    <property type="match status" value="1"/>
</dbReference>
<dbReference type="InterPro" id="IPR036390">
    <property type="entry name" value="WH_DNA-bd_sf"/>
</dbReference>
<dbReference type="RefSeq" id="WP_150718995.1">
    <property type="nucleotide sequence ID" value="NZ_CABVGY010000046.1"/>
</dbReference>
<dbReference type="InterPro" id="IPR036388">
    <property type="entry name" value="WH-like_DNA-bd_sf"/>
</dbReference>
<reference evidence="6 7" key="1">
    <citation type="submission" date="2019-09" db="EMBL/GenBank/DDBJ databases">
        <authorList>
            <person name="Chandra G."/>
            <person name="Truman W A."/>
        </authorList>
    </citation>
    <scope>NUCLEOTIDE SEQUENCE [LARGE SCALE GENOMIC DNA]</scope>
    <source>
        <strain evidence="6">PS659</strain>
    </source>
</reference>
<gene>
    <name evidence="6" type="primary">dmlR_17</name>
    <name evidence="6" type="ORF">PS659_05526</name>
</gene>
<dbReference type="Pfam" id="PF00126">
    <property type="entry name" value="HTH_1"/>
    <property type="match status" value="1"/>
</dbReference>
<sequence length="301" mass="33704">MDLFQAMTVYVKVVETGSMTAAALHCEMSTTMVGNHLKALEQRLGVRLLNRTTRRQRLTEFGTAYYLRCLEVLGLVADSERLAEQALDEPSGILRITAPLTFGTERLAPALSEFSLQHPRVKLDVVLTNRRPDLLENGLDVAFRLGALEPSNLIARPLIDYTLTMCASPQYLARRGTPQTPEDLRHHDCLSFAYPAGDDWQSVQKEWRLAGPDGEVSVGVGGPMLINSSAGLHQAALTGMGIVMMPDALVEEDLRQGKLLALMHDYRPPSRPMHLVYAQDRYRLPKLRRFVDFAVQRWGKH</sequence>
<feature type="domain" description="HTH lysR-type" evidence="5">
    <location>
        <begin position="1"/>
        <end position="59"/>
    </location>
</feature>
<name>A0A5E6XNE6_PSEFL</name>
<evidence type="ECO:0000313" key="7">
    <source>
        <dbReference type="Proteomes" id="UP000326729"/>
    </source>
</evidence>
<keyword evidence="4" id="KW-0804">Transcription</keyword>
<dbReference type="AlphaFoldDB" id="A0A5E6XNE6"/>
<keyword evidence="3" id="KW-0238">DNA-binding</keyword>
<keyword evidence="2" id="KW-0805">Transcription regulation</keyword>
<dbReference type="PANTHER" id="PTHR30537">
    <property type="entry name" value="HTH-TYPE TRANSCRIPTIONAL REGULATOR"/>
    <property type="match status" value="1"/>
</dbReference>
<evidence type="ECO:0000256" key="2">
    <source>
        <dbReference type="ARBA" id="ARBA00023015"/>
    </source>
</evidence>
<evidence type="ECO:0000313" key="6">
    <source>
        <dbReference type="EMBL" id="VVN42237.1"/>
    </source>
</evidence>
<dbReference type="InterPro" id="IPR058163">
    <property type="entry name" value="LysR-type_TF_proteobact-type"/>
</dbReference>
<evidence type="ECO:0000259" key="5">
    <source>
        <dbReference type="PROSITE" id="PS50931"/>
    </source>
</evidence>
<protein>
    <submittedName>
        <fullName evidence="6">HTH-type transcriptional regulator DmlR</fullName>
    </submittedName>
</protein>
<evidence type="ECO:0000256" key="3">
    <source>
        <dbReference type="ARBA" id="ARBA00023125"/>
    </source>
</evidence>
<dbReference type="Pfam" id="PF03466">
    <property type="entry name" value="LysR_substrate"/>
    <property type="match status" value="1"/>
</dbReference>
<dbReference type="InterPro" id="IPR005119">
    <property type="entry name" value="LysR_subst-bd"/>
</dbReference>
<dbReference type="FunFam" id="3.40.190.290:FF:000001">
    <property type="entry name" value="Transcriptional regulator, LysR family"/>
    <property type="match status" value="1"/>
</dbReference>
<dbReference type="SUPFAM" id="SSF46785">
    <property type="entry name" value="Winged helix' DNA-binding domain"/>
    <property type="match status" value="1"/>
</dbReference>
<dbReference type="Gene3D" id="3.40.190.290">
    <property type="match status" value="1"/>
</dbReference>